<feature type="domain" description="Transcription regulator PadR C-terminal" evidence="2">
    <location>
        <begin position="108"/>
        <end position="196"/>
    </location>
</feature>
<dbReference type="KEGG" id="stp:Strop_2598"/>
<dbReference type="STRING" id="369723.Strop_2598"/>
<dbReference type="Gene3D" id="6.10.140.190">
    <property type="match status" value="1"/>
</dbReference>
<protein>
    <submittedName>
        <fullName evidence="3">Transcriptional regulator PadR family protein</fullName>
    </submittedName>
</protein>
<evidence type="ECO:0000313" key="3">
    <source>
        <dbReference type="EMBL" id="ABP55042.1"/>
    </source>
</evidence>
<evidence type="ECO:0000313" key="4">
    <source>
        <dbReference type="Proteomes" id="UP000000235"/>
    </source>
</evidence>
<feature type="domain" description="Transcription regulator PadR N-terminal" evidence="1">
    <location>
        <begin position="23"/>
        <end position="96"/>
    </location>
</feature>
<sequence>MPARRHPSSLGVGGLTMALRHAVLAVLLDGEYSGYQLAKIFDVSFSNFWYAVPQQLYAELAKLERAGLIAGRQVIQHDRPNKRLFTVTPAGLAELAAFAAVPSKPSSIREDLLVMVQAVDRLDPAPVIAQLEERAGIAAAKVELFDRTLRQLRGDLTEETFLRESDQIGPYLTCLRGRRFEQENREWCEWVAALLRARAPVPG</sequence>
<keyword evidence="4" id="KW-1185">Reference proteome</keyword>
<dbReference type="Gene3D" id="1.10.10.10">
    <property type="entry name" value="Winged helix-like DNA-binding domain superfamily/Winged helix DNA-binding domain"/>
    <property type="match status" value="1"/>
</dbReference>
<dbReference type="SUPFAM" id="SSF46785">
    <property type="entry name" value="Winged helix' DNA-binding domain"/>
    <property type="match status" value="1"/>
</dbReference>
<dbReference type="EMBL" id="CP000667">
    <property type="protein sequence ID" value="ABP55042.1"/>
    <property type="molecule type" value="Genomic_DNA"/>
</dbReference>
<reference evidence="4" key="1">
    <citation type="journal article" date="2007" name="Proc. Natl. Acad. Sci. U.S.A.">
        <title>Genome sequencing reveals complex secondary metabolome in the marine actinomycete Salinispora tropica.</title>
        <authorList>
            <person name="Udwary D.W."/>
            <person name="Zeigler L."/>
            <person name="Asolkar R.N."/>
            <person name="Singan V."/>
            <person name="Lapidus A."/>
            <person name="Fenical W."/>
            <person name="Jensen P.R."/>
            <person name="Moore B.S."/>
        </authorList>
    </citation>
    <scope>NUCLEOTIDE SEQUENCE [LARGE SCALE GENOMIC DNA]</scope>
    <source>
        <strain evidence="4">ATCC BAA-916 / DSM 44818 / CNB-440</strain>
    </source>
</reference>
<dbReference type="eggNOG" id="COG1695">
    <property type="taxonomic scope" value="Bacteria"/>
</dbReference>
<accession>A4X842</accession>
<evidence type="ECO:0000259" key="1">
    <source>
        <dbReference type="Pfam" id="PF03551"/>
    </source>
</evidence>
<dbReference type="HOGENOM" id="CLU_089258_1_4_11"/>
<name>A4X842_SALTO</name>
<dbReference type="Proteomes" id="UP000000235">
    <property type="component" value="Chromosome"/>
</dbReference>
<dbReference type="PANTHER" id="PTHR43252:SF4">
    <property type="entry name" value="TRANSCRIPTIONAL REGULATORY PROTEIN"/>
    <property type="match status" value="1"/>
</dbReference>
<organism evidence="3 4">
    <name type="scientific">Salinispora tropica (strain ATCC BAA-916 / DSM 44818 / JCM 13857 / NBRC 105044 / CNB-440)</name>
    <dbReference type="NCBI Taxonomy" id="369723"/>
    <lineage>
        <taxon>Bacteria</taxon>
        <taxon>Bacillati</taxon>
        <taxon>Actinomycetota</taxon>
        <taxon>Actinomycetes</taxon>
        <taxon>Micromonosporales</taxon>
        <taxon>Micromonosporaceae</taxon>
        <taxon>Salinispora</taxon>
    </lineage>
</organism>
<dbReference type="InterPro" id="IPR005149">
    <property type="entry name" value="Tscrpt_reg_PadR_N"/>
</dbReference>
<dbReference type="Pfam" id="PF03551">
    <property type="entry name" value="PadR"/>
    <property type="match status" value="1"/>
</dbReference>
<dbReference type="InterPro" id="IPR036388">
    <property type="entry name" value="WH-like_DNA-bd_sf"/>
</dbReference>
<gene>
    <name evidence="3" type="ordered locus">Strop_2598</name>
</gene>
<dbReference type="AlphaFoldDB" id="A4X842"/>
<evidence type="ECO:0000259" key="2">
    <source>
        <dbReference type="Pfam" id="PF10400"/>
    </source>
</evidence>
<dbReference type="InterPro" id="IPR018309">
    <property type="entry name" value="Tscrpt_reg_PadR_C"/>
</dbReference>
<dbReference type="InterPro" id="IPR036390">
    <property type="entry name" value="WH_DNA-bd_sf"/>
</dbReference>
<proteinExistence type="predicted"/>
<dbReference type="PANTHER" id="PTHR43252">
    <property type="entry name" value="TRANSCRIPTIONAL REGULATOR YQJI"/>
    <property type="match status" value="1"/>
</dbReference>
<dbReference type="Pfam" id="PF10400">
    <property type="entry name" value="Vir_act_alpha_C"/>
    <property type="match status" value="1"/>
</dbReference>